<proteinExistence type="predicted"/>
<organism evidence="1 2">
    <name type="scientific">Portunus trituberculatus</name>
    <name type="common">Swimming crab</name>
    <name type="synonym">Neptunus trituberculatus</name>
    <dbReference type="NCBI Taxonomy" id="210409"/>
    <lineage>
        <taxon>Eukaryota</taxon>
        <taxon>Metazoa</taxon>
        <taxon>Ecdysozoa</taxon>
        <taxon>Arthropoda</taxon>
        <taxon>Crustacea</taxon>
        <taxon>Multicrustacea</taxon>
        <taxon>Malacostraca</taxon>
        <taxon>Eumalacostraca</taxon>
        <taxon>Eucarida</taxon>
        <taxon>Decapoda</taxon>
        <taxon>Pleocyemata</taxon>
        <taxon>Brachyura</taxon>
        <taxon>Eubrachyura</taxon>
        <taxon>Portunoidea</taxon>
        <taxon>Portunidae</taxon>
        <taxon>Portuninae</taxon>
        <taxon>Portunus</taxon>
    </lineage>
</organism>
<accession>A0A5B7HN36</accession>
<reference evidence="1 2" key="1">
    <citation type="submission" date="2019-05" db="EMBL/GenBank/DDBJ databases">
        <title>Another draft genome of Portunus trituberculatus and its Hox gene families provides insights of decapod evolution.</title>
        <authorList>
            <person name="Jeong J.-H."/>
            <person name="Song I."/>
            <person name="Kim S."/>
            <person name="Choi T."/>
            <person name="Kim D."/>
            <person name="Ryu S."/>
            <person name="Kim W."/>
        </authorList>
    </citation>
    <scope>NUCLEOTIDE SEQUENCE [LARGE SCALE GENOMIC DNA]</scope>
    <source>
        <tissue evidence="1">Muscle</tissue>
    </source>
</reference>
<sequence length="48" mass="5536">MLMSYAPSRSASCSYVISHEEEEEEKVMVVMVVVLTRHTRRFSSLNDT</sequence>
<keyword evidence="2" id="KW-1185">Reference proteome</keyword>
<comment type="caution">
    <text evidence="1">The sequence shown here is derived from an EMBL/GenBank/DDBJ whole genome shotgun (WGS) entry which is preliminary data.</text>
</comment>
<dbReference type="Proteomes" id="UP000324222">
    <property type="component" value="Unassembled WGS sequence"/>
</dbReference>
<evidence type="ECO:0000313" key="2">
    <source>
        <dbReference type="Proteomes" id="UP000324222"/>
    </source>
</evidence>
<name>A0A5B7HN36_PORTR</name>
<dbReference type="EMBL" id="VSRR010031449">
    <property type="protein sequence ID" value="MPC70617.1"/>
    <property type="molecule type" value="Genomic_DNA"/>
</dbReference>
<evidence type="ECO:0000313" key="1">
    <source>
        <dbReference type="EMBL" id="MPC70617.1"/>
    </source>
</evidence>
<protein>
    <submittedName>
        <fullName evidence="1">Uncharacterized protein</fullName>
    </submittedName>
</protein>
<gene>
    <name evidence="1" type="ORF">E2C01_064871</name>
</gene>
<dbReference type="AlphaFoldDB" id="A0A5B7HN36"/>